<gene>
    <name evidence="2" type="ORF">MNBD_ALPHA06-1154</name>
</gene>
<proteinExistence type="inferred from homology"/>
<evidence type="ECO:0000256" key="1">
    <source>
        <dbReference type="ARBA" id="ARBA00005578"/>
    </source>
</evidence>
<dbReference type="PIRSF" id="PIRSF003113">
    <property type="entry name" value="BolA"/>
    <property type="match status" value="1"/>
</dbReference>
<dbReference type="PANTHER" id="PTHR46229">
    <property type="entry name" value="BOLA TRANSCRIPTION REGULATOR"/>
    <property type="match status" value="1"/>
</dbReference>
<reference evidence="2" key="1">
    <citation type="submission" date="2018-06" db="EMBL/GenBank/DDBJ databases">
        <authorList>
            <person name="Zhirakovskaya E."/>
        </authorList>
    </citation>
    <scope>NUCLEOTIDE SEQUENCE</scope>
</reference>
<dbReference type="PANTHER" id="PTHR46229:SF2">
    <property type="entry name" value="BOLA-LIKE PROTEIN 1"/>
    <property type="match status" value="1"/>
</dbReference>
<dbReference type="InterPro" id="IPR002634">
    <property type="entry name" value="BolA"/>
</dbReference>
<name>A0A3B0T315_9ZZZZ</name>
<dbReference type="Pfam" id="PF01722">
    <property type="entry name" value="BolA"/>
    <property type="match status" value="1"/>
</dbReference>
<comment type="similarity">
    <text evidence="1">Belongs to the BolA/IbaG family.</text>
</comment>
<dbReference type="SUPFAM" id="SSF82657">
    <property type="entry name" value="BolA-like"/>
    <property type="match status" value="1"/>
</dbReference>
<evidence type="ECO:0000313" key="2">
    <source>
        <dbReference type="EMBL" id="VAW01326.1"/>
    </source>
</evidence>
<dbReference type="InterPro" id="IPR050961">
    <property type="entry name" value="BolA/IbaG_stress_morph_reg"/>
</dbReference>
<dbReference type="AlphaFoldDB" id="A0A3B0T315"/>
<protein>
    <submittedName>
        <fullName evidence="2">YrbA protein</fullName>
    </submittedName>
</protein>
<dbReference type="InterPro" id="IPR036065">
    <property type="entry name" value="BolA-like_sf"/>
</dbReference>
<organism evidence="2">
    <name type="scientific">hydrothermal vent metagenome</name>
    <dbReference type="NCBI Taxonomy" id="652676"/>
    <lineage>
        <taxon>unclassified sequences</taxon>
        <taxon>metagenomes</taxon>
        <taxon>ecological metagenomes</taxon>
    </lineage>
</organism>
<dbReference type="Gene3D" id="3.30.300.90">
    <property type="entry name" value="BolA-like"/>
    <property type="match status" value="1"/>
</dbReference>
<dbReference type="EMBL" id="UOEE01000317">
    <property type="protein sequence ID" value="VAW01326.1"/>
    <property type="molecule type" value="Genomic_DNA"/>
</dbReference>
<accession>A0A3B0T315</accession>
<sequence>MPMPADEIINMIESAIKNAKVEIEDLAGDGDHYKAKVVSPAFAGLSRVRQHQMVYAALQGKMGGELHALSLETAVE</sequence>